<dbReference type="EMBL" id="ASHR01000008">
    <property type="protein sequence ID" value="ERG65184.1"/>
    <property type="molecule type" value="Genomic_DNA"/>
</dbReference>
<organism evidence="3 4">
    <name type="scientific">Agrococcus pavilionensis RW1</name>
    <dbReference type="NCBI Taxonomy" id="1330458"/>
    <lineage>
        <taxon>Bacteria</taxon>
        <taxon>Bacillati</taxon>
        <taxon>Actinomycetota</taxon>
        <taxon>Actinomycetes</taxon>
        <taxon>Micrococcales</taxon>
        <taxon>Microbacteriaceae</taxon>
        <taxon>Agrococcus</taxon>
    </lineage>
</organism>
<dbReference type="CDD" id="cd07814">
    <property type="entry name" value="SRPBCC_CalC_Aha1-like"/>
    <property type="match status" value="1"/>
</dbReference>
<dbReference type="RefSeq" id="WP_021009651.1">
    <property type="nucleotide sequence ID" value="NZ_ASHR01000008.1"/>
</dbReference>
<accession>U1LRQ6</accession>
<dbReference type="Pfam" id="PF08327">
    <property type="entry name" value="AHSA1"/>
    <property type="match status" value="1"/>
</dbReference>
<sequence length="156" mass="17258">MDTRKQFTITREFAAPREAVWRAWTDPAIAAQWWHPHEVVTPPASVRIDLRVGGTYEYLMIAPDGSEYPTGGQYLEVDEPSRLRFSWADPGDTVEEAMLITIDLAELDGGRCAMTFHLQGVDEDRVSATSVSQGWAEAFEELDDALASAAGEAVAR</sequence>
<gene>
    <name evidence="3" type="ORF">L332_12140</name>
</gene>
<dbReference type="AlphaFoldDB" id="U1LRQ6"/>
<protein>
    <recommendedName>
        <fullName evidence="2">Activator of Hsp90 ATPase homologue 1/2-like C-terminal domain-containing protein</fullName>
    </recommendedName>
</protein>
<dbReference type="InterPro" id="IPR023393">
    <property type="entry name" value="START-like_dom_sf"/>
</dbReference>
<dbReference type="InterPro" id="IPR013538">
    <property type="entry name" value="ASHA1/2-like_C"/>
</dbReference>
<comment type="caution">
    <text evidence="3">The sequence shown here is derived from an EMBL/GenBank/DDBJ whole genome shotgun (WGS) entry which is preliminary data.</text>
</comment>
<evidence type="ECO:0000256" key="1">
    <source>
        <dbReference type="ARBA" id="ARBA00006817"/>
    </source>
</evidence>
<name>U1LRQ6_9MICO</name>
<evidence type="ECO:0000313" key="3">
    <source>
        <dbReference type="EMBL" id="ERG65184.1"/>
    </source>
</evidence>
<dbReference type="OrthoDB" id="3365660at2"/>
<evidence type="ECO:0000313" key="4">
    <source>
        <dbReference type="Proteomes" id="UP000016462"/>
    </source>
</evidence>
<keyword evidence="4" id="KW-1185">Reference proteome</keyword>
<comment type="similarity">
    <text evidence="1">Belongs to the AHA1 family.</text>
</comment>
<dbReference type="Proteomes" id="UP000016462">
    <property type="component" value="Unassembled WGS sequence"/>
</dbReference>
<feature type="domain" description="Activator of Hsp90 ATPase homologue 1/2-like C-terminal" evidence="2">
    <location>
        <begin position="14"/>
        <end position="146"/>
    </location>
</feature>
<proteinExistence type="inferred from homology"/>
<evidence type="ECO:0000259" key="2">
    <source>
        <dbReference type="Pfam" id="PF08327"/>
    </source>
</evidence>
<reference evidence="3 4" key="1">
    <citation type="journal article" date="2013" name="Genome Announc.">
        <title>First draft genome sequence from a member of the genus agrococcus, isolated from modern microbialites.</title>
        <authorList>
            <person name="White R.A.III."/>
            <person name="Grassa C.J."/>
            <person name="Suttle C.A."/>
        </authorList>
    </citation>
    <scope>NUCLEOTIDE SEQUENCE [LARGE SCALE GENOMIC DNA]</scope>
    <source>
        <strain evidence="3 4">RW1</strain>
    </source>
</reference>
<dbReference type="Gene3D" id="3.30.530.20">
    <property type="match status" value="1"/>
</dbReference>
<dbReference type="SUPFAM" id="SSF55961">
    <property type="entry name" value="Bet v1-like"/>
    <property type="match status" value="1"/>
</dbReference>